<dbReference type="EMBL" id="JAMFLX010000027">
    <property type="protein sequence ID" value="MCL6271566.1"/>
    <property type="molecule type" value="Genomic_DNA"/>
</dbReference>
<name>A0ABT0PJW7_9GAMM</name>
<feature type="region of interest" description="Disordered" evidence="1">
    <location>
        <begin position="83"/>
        <end position="123"/>
    </location>
</feature>
<evidence type="ECO:0000313" key="5">
    <source>
        <dbReference type="Proteomes" id="UP001203338"/>
    </source>
</evidence>
<dbReference type="Proteomes" id="UP001203338">
    <property type="component" value="Unassembled WGS sequence"/>
</dbReference>
<feature type="signal peptide" evidence="3">
    <location>
        <begin position="1"/>
        <end position="26"/>
    </location>
</feature>
<protein>
    <submittedName>
        <fullName evidence="4">Uncharacterized protein</fullName>
    </submittedName>
</protein>
<evidence type="ECO:0000256" key="3">
    <source>
        <dbReference type="SAM" id="SignalP"/>
    </source>
</evidence>
<evidence type="ECO:0000256" key="1">
    <source>
        <dbReference type="SAM" id="MobiDB-lite"/>
    </source>
</evidence>
<accession>A0ABT0PJW7</accession>
<keyword evidence="2" id="KW-0812">Transmembrane</keyword>
<feature type="transmembrane region" description="Helical" evidence="2">
    <location>
        <begin position="308"/>
        <end position="326"/>
    </location>
</feature>
<keyword evidence="2" id="KW-1133">Transmembrane helix</keyword>
<evidence type="ECO:0000256" key="2">
    <source>
        <dbReference type="SAM" id="Phobius"/>
    </source>
</evidence>
<keyword evidence="2" id="KW-0472">Membrane</keyword>
<feature type="region of interest" description="Disordered" evidence="1">
    <location>
        <begin position="32"/>
        <end position="64"/>
    </location>
</feature>
<feature type="compositionally biased region" description="Basic and acidic residues" evidence="1">
    <location>
        <begin position="112"/>
        <end position="123"/>
    </location>
</feature>
<evidence type="ECO:0000313" key="4">
    <source>
        <dbReference type="EMBL" id="MCL6271566.1"/>
    </source>
</evidence>
<comment type="caution">
    <text evidence="4">The sequence shown here is derived from an EMBL/GenBank/DDBJ whole genome shotgun (WGS) entry which is preliminary data.</text>
</comment>
<feature type="region of interest" description="Disordered" evidence="1">
    <location>
        <begin position="653"/>
        <end position="674"/>
    </location>
</feature>
<gene>
    <name evidence="4" type="ORF">M3P05_16745</name>
</gene>
<reference evidence="4 5" key="1">
    <citation type="submission" date="2022-05" db="EMBL/GenBank/DDBJ databases">
        <authorList>
            <person name="Park J.-S."/>
        </authorList>
    </citation>
    <scope>NUCLEOTIDE SEQUENCE [LARGE SCALE GENOMIC DNA]</scope>
    <source>
        <strain evidence="4 5">2012CJ34-2</strain>
    </source>
</reference>
<keyword evidence="5" id="KW-1185">Reference proteome</keyword>
<feature type="transmembrane region" description="Helical" evidence="2">
    <location>
        <begin position="482"/>
        <end position="503"/>
    </location>
</feature>
<proteinExistence type="predicted"/>
<feature type="chain" id="PRO_5046473712" evidence="3">
    <location>
        <begin position="27"/>
        <end position="674"/>
    </location>
</feature>
<feature type="transmembrane region" description="Helical" evidence="2">
    <location>
        <begin position="231"/>
        <end position="252"/>
    </location>
</feature>
<feature type="compositionally biased region" description="Basic and acidic residues" evidence="1">
    <location>
        <begin position="655"/>
        <end position="674"/>
    </location>
</feature>
<organism evidence="4 5">
    <name type="scientific">Parendozoicomonas callyspongiae</name>
    <dbReference type="NCBI Taxonomy" id="2942213"/>
    <lineage>
        <taxon>Bacteria</taxon>
        <taxon>Pseudomonadati</taxon>
        <taxon>Pseudomonadota</taxon>
        <taxon>Gammaproteobacteria</taxon>
        <taxon>Oceanospirillales</taxon>
        <taxon>Endozoicomonadaceae</taxon>
        <taxon>Parendozoicomonas</taxon>
    </lineage>
</organism>
<dbReference type="RefSeq" id="WP_249701194.1">
    <property type="nucleotide sequence ID" value="NZ_JAMFLX010000027.1"/>
</dbReference>
<sequence>MVGRKTTVYRLTVMTLMMAAAYSLLAAAMETPPDENKGGRGRSQSVPHVRVTRPNTEDFLNPSHSASFSPKFNLGDISLPRKDSAASWTRQESSQSRLSRRSSSRRSPTYKEWMRTGRNQRRENIDGASSAISMINALDNESRMVFDVLIRHKDHTVIRAVFELMKEEDLAEAFKQFLRMPPELRKHVVYKPNAKLISHEYRVLSVKGVSGMSLQTGFGESLNELRNNGKLIYLFPMIANGVLYLGNGLIVISSQAYLLNVTLAGALAKAIEDNLMAICAAFERGDDFSLRAMLTGGFFDRLTLTPQGLVIGTLIGVLVALGPLAVKKLIMPMLIWPYKWTLSKGIRYRKEVNRLLRSSESLHRIRYLKSLALSDEEIVDYLGNERINQTLKAVAYDPTRTLKLLEVLARMPEDKRKNLLISLGGLDKYYHAGGNKISKEVCKAAGCCQRFLAIDDSETAAPGFSNSFYYIFCERRNGYSRAVLTSVTTGAILTAIVVGTVYLSPYVFVSGAALASLAKPALNGSCEEWQENGFPNFTVVESELIDVSGSEVGSFGYNTITVAVGIGLPTMTGAVTYAADKIVSGVFFVCSAFGRCLCGRRSSDSDNEMEEMETSEQPAIFSFPSSPAATPKVLEETITEVTIEMGKLTLNTLSHPERPDLLEESKLTLDEKDK</sequence>
<keyword evidence="3" id="KW-0732">Signal</keyword>